<keyword evidence="2" id="KW-1133">Transmembrane helix</keyword>
<feature type="transmembrane region" description="Helical" evidence="2">
    <location>
        <begin position="44"/>
        <end position="65"/>
    </location>
</feature>
<comment type="caution">
    <text evidence="3">The sequence shown here is derived from an EMBL/GenBank/DDBJ whole genome shotgun (WGS) entry which is preliminary data.</text>
</comment>
<gene>
    <name evidence="3" type="ORF">PLOB_00001137</name>
</gene>
<dbReference type="EMBL" id="CALNXK010000100">
    <property type="protein sequence ID" value="CAH3154999.1"/>
    <property type="molecule type" value="Genomic_DNA"/>
</dbReference>
<feature type="transmembrane region" description="Helical" evidence="2">
    <location>
        <begin position="77"/>
        <end position="104"/>
    </location>
</feature>
<keyword evidence="2" id="KW-0812">Transmembrane</keyword>
<feature type="compositionally biased region" description="Low complexity" evidence="1">
    <location>
        <begin position="232"/>
        <end position="251"/>
    </location>
</feature>
<sequence>MADNSASFAKIARLVAKFQITTGVLLFFFGIADRSARFKTEVGPGSVCYGIWIGIWLCITGRLGISGSERERTTCRNVFAAIFMGFSITSALLGGLIILIYSFWIDVITSYRSNNSSHYDAKFAVAIIILILGICSLIAGISAAISVCLMNPCNCCAQTWVDQRVFCNSLAEGRYVTTQVSGGVPFAVPVEEHDNNTVAAWCYQQPMVLAPVSGASGGPYVIVQAASPEGLATGTTAPTAGSTAPRARPSS</sequence>
<evidence type="ECO:0000256" key="2">
    <source>
        <dbReference type="SAM" id="Phobius"/>
    </source>
</evidence>
<feature type="region of interest" description="Disordered" evidence="1">
    <location>
        <begin position="231"/>
        <end position="251"/>
    </location>
</feature>
<evidence type="ECO:0008006" key="5">
    <source>
        <dbReference type="Google" id="ProtNLM"/>
    </source>
</evidence>
<keyword evidence="2" id="KW-0472">Membrane</keyword>
<evidence type="ECO:0000313" key="4">
    <source>
        <dbReference type="Proteomes" id="UP001159405"/>
    </source>
</evidence>
<reference evidence="3 4" key="1">
    <citation type="submission" date="2022-05" db="EMBL/GenBank/DDBJ databases">
        <authorList>
            <consortium name="Genoscope - CEA"/>
            <person name="William W."/>
        </authorList>
    </citation>
    <scope>NUCLEOTIDE SEQUENCE [LARGE SCALE GENOMIC DNA]</scope>
</reference>
<protein>
    <recommendedName>
        <fullName evidence="5">Transmembrane protein</fullName>
    </recommendedName>
</protein>
<keyword evidence="4" id="KW-1185">Reference proteome</keyword>
<accession>A0ABN8Q160</accession>
<evidence type="ECO:0000313" key="3">
    <source>
        <dbReference type="EMBL" id="CAH3154999.1"/>
    </source>
</evidence>
<dbReference type="Proteomes" id="UP001159405">
    <property type="component" value="Unassembled WGS sequence"/>
</dbReference>
<evidence type="ECO:0000256" key="1">
    <source>
        <dbReference type="SAM" id="MobiDB-lite"/>
    </source>
</evidence>
<organism evidence="3 4">
    <name type="scientific">Porites lobata</name>
    <dbReference type="NCBI Taxonomy" id="104759"/>
    <lineage>
        <taxon>Eukaryota</taxon>
        <taxon>Metazoa</taxon>
        <taxon>Cnidaria</taxon>
        <taxon>Anthozoa</taxon>
        <taxon>Hexacorallia</taxon>
        <taxon>Scleractinia</taxon>
        <taxon>Fungiina</taxon>
        <taxon>Poritidae</taxon>
        <taxon>Porites</taxon>
    </lineage>
</organism>
<feature type="transmembrane region" description="Helical" evidence="2">
    <location>
        <begin position="124"/>
        <end position="149"/>
    </location>
</feature>
<name>A0ABN8Q160_9CNID</name>
<feature type="transmembrane region" description="Helical" evidence="2">
    <location>
        <begin position="12"/>
        <end position="32"/>
    </location>
</feature>
<proteinExistence type="predicted"/>